<evidence type="ECO:0000256" key="1">
    <source>
        <dbReference type="SAM" id="SignalP"/>
    </source>
</evidence>
<name>B4Y371_9RHOO</name>
<organism evidence="2">
    <name type="scientific">Thauera sp. B4</name>
    <dbReference type="NCBI Taxonomy" id="503999"/>
    <lineage>
        <taxon>Bacteria</taxon>
        <taxon>Pseudomonadati</taxon>
        <taxon>Pseudomonadota</taxon>
        <taxon>Betaproteobacteria</taxon>
        <taxon>Rhodocyclales</taxon>
        <taxon>Zoogloeaceae</taxon>
        <taxon>Thauera</taxon>
    </lineage>
</organism>
<feature type="signal peptide" evidence="1">
    <location>
        <begin position="1"/>
        <end position="23"/>
    </location>
</feature>
<dbReference type="InterPro" id="IPR013424">
    <property type="entry name" value="Ice-binding_C"/>
</dbReference>
<keyword evidence="1" id="KW-0732">Signal</keyword>
<protein>
    <recommendedName>
        <fullName evidence="3">PEP-CTERM protein-sorting domain-containing protein</fullName>
    </recommendedName>
</protein>
<dbReference type="EMBL" id="EU327991">
    <property type="protein sequence ID" value="ACB13047.1"/>
    <property type="molecule type" value="Genomic_DNA"/>
</dbReference>
<accession>B4Y371</accession>
<evidence type="ECO:0000313" key="2">
    <source>
        <dbReference type="EMBL" id="ACB13047.1"/>
    </source>
</evidence>
<proteinExistence type="predicted"/>
<dbReference type="NCBIfam" id="TIGR02595">
    <property type="entry name" value="PEP_CTERM"/>
    <property type="match status" value="1"/>
</dbReference>
<reference evidence="2" key="1">
    <citation type="journal article" date="2008" name="J. Bacteriol.">
        <title>The evolution of class 1 integrons and the rise of antibiotic resistance.</title>
        <authorList>
            <person name="Gillings M."/>
            <person name="Boucher Y."/>
            <person name="Labbate M."/>
            <person name="Holmes A."/>
            <person name="Krishnan S."/>
            <person name="Holley M."/>
            <person name="Stokes H.W."/>
        </authorList>
    </citation>
    <scope>NUCLEOTIDE SEQUENCE</scope>
</reference>
<evidence type="ECO:0008006" key="3">
    <source>
        <dbReference type="Google" id="ProtNLM"/>
    </source>
</evidence>
<feature type="chain" id="PRO_5002828575" description="PEP-CTERM protein-sorting domain-containing protein" evidence="1">
    <location>
        <begin position="24"/>
        <end position="254"/>
    </location>
</feature>
<dbReference type="AlphaFoldDB" id="B4Y371"/>
<sequence>MKSARQWAVGLMVAGLANGGAHAALVTVQMQGTWNVQYEYVGAGANVVPVTVPSSFFATLAFDIDDVSAWYVDPGGSYITEFGAPTITSDVTSYGPSNPLGSSNPSSFTLLSRHDYSVAPAAPAPFQSYQFVNRDYVQVADQTRTQNWSYGLEFHSGNQNISLDDLKLASAVEFMSILEQARDSSASFYTSFWKYTFETPPVYGPPVTYTGGIGLGGSARIVNVSAVPEPSSIVLLLSGLAPLAFRRRTRRTRR</sequence>